<protein>
    <submittedName>
        <fullName evidence="1">Uncharacterized protein</fullName>
    </submittedName>
</protein>
<dbReference type="Proteomes" id="UP000241096">
    <property type="component" value="Segment"/>
</dbReference>
<reference evidence="1 2" key="1">
    <citation type="submission" date="2017-09" db="EMBL/GenBank/DDBJ databases">
        <authorList>
            <person name="Ehlers B."/>
            <person name="Leendertz F.H."/>
        </authorList>
    </citation>
    <scope>NUCLEOTIDE SEQUENCE [LARGE SCALE GENOMIC DNA]</scope>
</reference>
<organism evidence="1 2">
    <name type="scientific">Pseudomonas phage ventosus</name>
    <dbReference type="NCBI Taxonomy" id="2048980"/>
    <lineage>
        <taxon>Viruses</taxon>
        <taxon>Duplodnaviria</taxon>
        <taxon>Heunggongvirae</taxon>
        <taxon>Uroviricota</taxon>
        <taxon>Caudoviricetes</taxon>
        <taxon>Vandenendeviridae</taxon>
        <taxon>Gorskivirinae</taxon>
        <taxon>Ventosusvirus</taxon>
        <taxon>Ventosusvirus ventosus</taxon>
    </lineage>
</organism>
<proteinExistence type="predicted"/>
<accession>A0A2H4P838</accession>
<sequence>MLIDLQGHVLIHKHPSLSELVTHAVGNHLLPFSVSDEGEYYQLSHPLSAKERVEYKWLYARKAAENKLKEAEEPEDDGPGPMLA</sequence>
<evidence type="ECO:0000313" key="2">
    <source>
        <dbReference type="Proteomes" id="UP000241096"/>
    </source>
</evidence>
<evidence type="ECO:0000313" key="1">
    <source>
        <dbReference type="EMBL" id="ATW58353.1"/>
    </source>
</evidence>
<name>A0A2H4P838_9CAUD</name>
<gene>
    <name evidence="1" type="ORF">CNR37_00146</name>
</gene>
<keyword evidence="2" id="KW-1185">Reference proteome</keyword>
<dbReference type="EMBL" id="MG018930">
    <property type="protein sequence ID" value="ATW58353.1"/>
    <property type="molecule type" value="Genomic_DNA"/>
</dbReference>